<dbReference type="Pfam" id="PF04967">
    <property type="entry name" value="HTH_10"/>
    <property type="match status" value="1"/>
</dbReference>
<evidence type="ECO:0000259" key="3">
    <source>
        <dbReference type="Pfam" id="PF04967"/>
    </source>
</evidence>
<dbReference type="InterPro" id="IPR007050">
    <property type="entry name" value="HTH_bacterioopsin"/>
</dbReference>
<organism evidence="5 6">
    <name type="scientific">Halogeometricum rufum</name>
    <dbReference type="NCBI Taxonomy" id="553469"/>
    <lineage>
        <taxon>Archaea</taxon>
        <taxon>Methanobacteriati</taxon>
        <taxon>Methanobacteriota</taxon>
        <taxon>Stenosarchaea group</taxon>
        <taxon>Halobacteria</taxon>
        <taxon>Halobacteriales</taxon>
        <taxon>Haloferacaceae</taxon>
        <taxon>Halogeometricum</taxon>
    </lineage>
</organism>
<dbReference type="AlphaFoldDB" id="A0A1I6HEX1"/>
<accession>A0A1I6HEX1</accession>
<evidence type="ECO:0000256" key="1">
    <source>
        <dbReference type="ARBA" id="ARBA00023015"/>
    </source>
</evidence>
<protein>
    <submittedName>
        <fullName evidence="5">Uncharacterized protein</fullName>
    </submittedName>
</protein>
<dbReference type="InterPro" id="IPR056531">
    <property type="entry name" value="HVO_A0563_N"/>
</dbReference>
<dbReference type="EMBL" id="FOYT01000002">
    <property type="protein sequence ID" value="SFR52837.1"/>
    <property type="molecule type" value="Genomic_DNA"/>
</dbReference>
<dbReference type="STRING" id="553469.SAMN04487947_1967"/>
<keyword evidence="2" id="KW-0804">Transcription</keyword>
<dbReference type="SUPFAM" id="SSF46894">
    <property type="entry name" value="C-terminal effector domain of the bipartite response regulators"/>
    <property type="match status" value="1"/>
</dbReference>
<name>A0A1I6HEX1_9EURY</name>
<dbReference type="InterPro" id="IPR016032">
    <property type="entry name" value="Sig_transdc_resp-reg_C-effctor"/>
</dbReference>
<dbReference type="Gene3D" id="1.10.10.10">
    <property type="entry name" value="Winged helix-like DNA-binding domain superfamily/Winged helix DNA-binding domain"/>
    <property type="match status" value="1"/>
</dbReference>
<keyword evidence="1" id="KW-0805">Transcription regulation</keyword>
<dbReference type="PANTHER" id="PTHR34236:SF1">
    <property type="entry name" value="DIMETHYL SULFOXIDE REDUCTASE TRANSCRIPTIONAL ACTIVATOR"/>
    <property type="match status" value="1"/>
</dbReference>
<feature type="domain" description="HTH bat-type" evidence="3">
    <location>
        <begin position="156"/>
        <end position="207"/>
    </location>
</feature>
<dbReference type="GO" id="GO:0003677">
    <property type="term" value="F:DNA binding"/>
    <property type="evidence" value="ECO:0007669"/>
    <property type="project" value="InterPro"/>
</dbReference>
<sequence>MYEATFEISGDGGYSVATAATEASVELWCNDHCDLLHVRGPDAESVVERVERLVGVRERLDRSAEVLLITDDCLRRRETDAIETYLVRNDCLLLPPLRYEGGAKVCRVLALDSASLTDLYRELVDDGTTVDVLSKRHVNVVSEGAPLSPAMALPDLSPRQYDALRLAVEDGYYEIPRRTTTAELADRLGVSRRTAEEHLRRAENKLVAAVFAHLRGRGHGHGGGRTD</sequence>
<dbReference type="PANTHER" id="PTHR34236">
    <property type="entry name" value="DIMETHYL SULFOXIDE REDUCTASE TRANSCRIPTIONAL ACTIVATOR"/>
    <property type="match status" value="1"/>
</dbReference>
<evidence type="ECO:0000313" key="5">
    <source>
        <dbReference type="EMBL" id="SFR52837.1"/>
    </source>
</evidence>
<dbReference type="RefSeq" id="WP_089807151.1">
    <property type="nucleotide sequence ID" value="NZ_FOYT01000002.1"/>
</dbReference>
<proteinExistence type="predicted"/>
<dbReference type="OrthoDB" id="27447at2157"/>
<evidence type="ECO:0000313" key="6">
    <source>
        <dbReference type="Proteomes" id="UP000198531"/>
    </source>
</evidence>
<gene>
    <name evidence="5" type="ORF">SAMN04487947_1967</name>
</gene>
<evidence type="ECO:0000259" key="4">
    <source>
        <dbReference type="Pfam" id="PF24280"/>
    </source>
</evidence>
<dbReference type="GO" id="GO:0006355">
    <property type="term" value="P:regulation of DNA-templated transcription"/>
    <property type="evidence" value="ECO:0007669"/>
    <property type="project" value="InterPro"/>
</dbReference>
<dbReference type="Proteomes" id="UP000198531">
    <property type="component" value="Unassembled WGS sequence"/>
</dbReference>
<keyword evidence="6" id="KW-1185">Reference proteome</keyword>
<evidence type="ECO:0000256" key="2">
    <source>
        <dbReference type="ARBA" id="ARBA00023163"/>
    </source>
</evidence>
<dbReference type="Pfam" id="PF24280">
    <property type="entry name" value="HVO_A0563_N"/>
    <property type="match status" value="1"/>
</dbReference>
<feature type="domain" description="HVO-A0563 N-terminal" evidence="4">
    <location>
        <begin position="3"/>
        <end position="147"/>
    </location>
</feature>
<dbReference type="InterPro" id="IPR036388">
    <property type="entry name" value="WH-like_DNA-bd_sf"/>
</dbReference>
<reference evidence="6" key="1">
    <citation type="submission" date="2016-10" db="EMBL/GenBank/DDBJ databases">
        <authorList>
            <person name="Varghese N."/>
            <person name="Submissions S."/>
        </authorList>
    </citation>
    <scope>NUCLEOTIDE SEQUENCE [LARGE SCALE GENOMIC DNA]</scope>
    <source>
        <strain evidence="6">CGMCC 1.7736</strain>
    </source>
</reference>